<sequence length="244" mass="26172">MVKVFGIAAIAVIFTGGTAVAQPGQFEGFYIGGIASAVFDSPSATLFDDHVGGDPPLHSGSREHPTYGVKGGYNFQFDRYVVGVEGDWQWGSGKNETAILDDGGPGIDSASARLDSLGTVRGRLGYTIFDNMMVFGTAGIGWGNAEYTFRDADEISGRIKFHSNDMGAVYGGGFELLFAYNIVLTAEYLHFDFNKDRFIADVPALNGGSDIATSLGPIDTLRVAISYKFGGYSNEWEPEPVPFK</sequence>
<dbReference type="Pfam" id="PF13505">
    <property type="entry name" value="OMP_b-brl"/>
    <property type="match status" value="1"/>
</dbReference>
<accession>A0A1I7NU26</accession>
<dbReference type="PANTHER" id="PTHR34001:SF3">
    <property type="entry name" value="BLL7405 PROTEIN"/>
    <property type="match status" value="1"/>
</dbReference>
<keyword evidence="2 6" id="KW-0732">Signal</keyword>
<dbReference type="RefSeq" id="WP_092868956.1">
    <property type="nucleotide sequence ID" value="NZ_FPCH01000003.1"/>
</dbReference>
<evidence type="ECO:0000256" key="2">
    <source>
        <dbReference type="ARBA" id="ARBA00022729"/>
    </source>
</evidence>
<dbReference type="Gene3D" id="2.40.160.20">
    <property type="match status" value="1"/>
</dbReference>
<dbReference type="InterPro" id="IPR051692">
    <property type="entry name" value="OMP-like"/>
</dbReference>
<evidence type="ECO:0000256" key="4">
    <source>
        <dbReference type="ARBA" id="ARBA00023237"/>
    </source>
</evidence>
<comment type="subcellular location">
    <subcellularLocation>
        <location evidence="1">Cell outer membrane</location>
    </subcellularLocation>
</comment>
<reference evidence="9" key="1">
    <citation type="submission" date="2016-10" db="EMBL/GenBank/DDBJ databases">
        <authorList>
            <person name="Varghese N."/>
            <person name="Submissions S."/>
        </authorList>
    </citation>
    <scope>NUCLEOTIDE SEQUENCE [LARGE SCALE GENOMIC DNA]</scope>
    <source>
        <strain evidence="9">DSM 1565</strain>
    </source>
</reference>
<dbReference type="GO" id="GO:0009279">
    <property type="term" value="C:cell outer membrane"/>
    <property type="evidence" value="ECO:0007669"/>
    <property type="project" value="UniProtKB-SubCell"/>
</dbReference>
<evidence type="ECO:0000259" key="7">
    <source>
        <dbReference type="Pfam" id="PF13505"/>
    </source>
</evidence>
<keyword evidence="9" id="KW-1185">Reference proteome</keyword>
<evidence type="ECO:0000256" key="5">
    <source>
        <dbReference type="ARBA" id="ARBA00038306"/>
    </source>
</evidence>
<evidence type="ECO:0000256" key="6">
    <source>
        <dbReference type="SAM" id="SignalP"/>
    </source>
</evidence>
<feature type="signal peptide" evidence="6">
    <location>
        <begin position="1"/>
        <end position="21"/>
    </location>
</feature>
<name>A0A1I7NU26_9HYPH</name>
<evidence type="ECO:0000256" key="3">
    <source>
        <dbReference type="ARBA" id="ARBA00023136"/>
    </source>
</evidence>
<dbReference type="InterPro" id="IPR027385">
    <property type="entry name" value="Beta-barrel_OMP"/>
</dbReference>
<organism evidence="8 9">
    <name type="scientific">Hyphomicrobium facile</name>
    <dbReference type="NCBI Taxonomy" id="51670"/>
    <lineage>
        <taxon>Bacteria</taxon>
        <taxon>Pseudomonadati</taxon>
        <taxon>Pseudomonadota</taxon>
        <taxon>Alphaproteobacteria</taxon>
        <taxon>Hyphomicrobiales</taxon>
        <taxon>Hyphomicrobiaceae</taxon>
        <taxon>Hyphomicrobium</taxon>
    </lineage>
</organism>
<dbReference type="AlphaFoldDB" id="A0A1I7NU26"/>
<protein>
    <submittedName>
        <fullName evidence="8">Outer membrane protein beta-barrel domain-containing protein</fullName>
    </submittedName>
</protein>
<dbReference type="SUPFAM" id="SSF56925">
    <property type="entry name" value="OMPA-like"/>
    <property type="match status" value="1"/>
</dbReference>
<dbReference type="EMBL" id="FPCH01000003">
    <property type="protein sequence ID" value="SFV38098.1"/>
    <property type="molecule type" value="Genomic_DNA"/>
</dbReference>
<dbReference type="OrthoDB" id="9815357at2"/>
<comment type="similarity">
    <text evidence="5">Belongs to the Omp25/RopB family.</text>
</comment>
<proteinExistence type="inferred from homology"/>
<keyword evidence="4" id="KW-0998">Cell outer membrane</keyword>
<dbReference type="InterPro" id="IPR011250">
    <property type="entry name" value="OMP/PagP_B-barrel"/>
</dbReference>
<evidence type="ECO:0000313" key="8">
    <source>
        <dbReference type="EMBL" id="SFV38098.1"/>
    </source>
</evidence>
<gene>
    <name evidence="8" type="ORF">SAMN04488557_3500</name>
</gene>
<evidence type="ECO:0000313" key="9">
    <source>
        <dbReference type="Proteomes" id="UP000199423"/>
    </source>
</evidence>
<dbReference type="PANTHER" id="PTHR34001">
    <property type="entry name" value="BLL7405 PROTEIN"/>
    <property type="match status" value="1"/>
</dbReference>
<feature type="chain" id="PRO_5011544907" evidence="6">
    <location>
        <begin position="22"/>
        <end position="244"/>
    </location>
</feature>
<dbReference type="STRING" id="51670.SAMN04488557_3500"/>
<evidence type="ECO:0000256" key="1">
    <source>
        <dbReference type="ARBA" id="ARBA00004442"/>
    </source>
</evidence>
<dbReference type="Proteomes" id="UP000199423">
    <property type="component" value="Unassembled WGS sequence"/>
</dbReference>
<keyword evidence="3" id="KW-0472">Membrane</keyword>
<feature type="domain" description="Outer membrane protein beta-barrel" evidence="7">
    <location>
        <begin position="10"/>
        <end position="229"/>
    </location>
</feature>